<comment type="caution">
    <text evidence="1">The sequence shown here is derived from an EMBL/GenBank/DDBJ whole genome shotgun (WGS) entry which is preliminary data.</text>
</comment>
<proteinExistence type="predicted"/>
<organism evidence="1 2">
    <name type="scientific">Candidatus Roizmanbacteria bacterium CG11_big_fil_rev_8_21_14_0_20_36_8</name>
    <dbReference type="NCBI Taxonomy" id="1974856"/>
    <lineage>
        <taxon>Bacteria</taxon>
        <taxon>Candidatus Roizmaniibacteriota</taxon>
    </lineage>
</organism>
<evidence type="ECO:0000313" key="2">
    <source>
        <dbReference type="Proteomes" id="UP000231056"/>
    </source>
</evidence>
<dbReference type="EMBL" id="PCVM01000103">
    <property type="protein sequence ID" value="PIQ73099.1"/>
    <property type="molecule type" value="Genomic_DNA"/>
</dbReference>
<dbReference type="AlphaFoldDB" id="A0A2M6IT39"/>
<protein>
    <submittedName>
        <fullName evidence="1">Uncharacterized protein</fullName>
    </submittedName>
</protein>
<evidence type="ECO:0000313" key="1">
    <source>
        <dbReference type="EMBL" id="PIQ73099.1"/>
    </source>
</evidence>
<sequence length="218" mass="24964">MSKTKPTSPKRASTQSFIAIEEVRDDIILMKDYSAVTVIEVGAVNFWLLSAEDQMAMIYSYGSLLNSLSFPAQVVIISKMMNISSYIDYLNSKIKEQKHEIIRMRLEDYKDFIKMIVKRNTVMEKRFFFIVPFSPLEMGIGGANVKKYGKEYIYNRAKTSLYPKRDHLLRLLAKVGLKPSILQQQELTELFYNIYNPSATGKQLAPVDSYTDVVLTSG</sequence>
<accession>A0A2M6IT39</accession>
<name>A0A2M6IT39_9BACT</name>
<reference evidence="1 2" key="1">
    <citation type="submission" date="2017-09" db="EMBL/GenBank/DDBJ databases">
        <title>Depth-based differentiation of microbial function through sediment-hosted aquifers and enrichment of novel symbionts in the deep terrestrial subsurface.</title>
        <authorList>
            <person name="Probst A.J."/>
            <person name="Ladd B."/>
            <person name="Jarett J.K."/>
            <person name="Geller-Mcgrath D.E."/>
            <person name="Sieber C.M."/>
            <person name="Emerson J.B."/>
            <person name="Anantharaman K."/>
            <person name="Thomas B.C."/>
            <person name="Malmstrom R."/>
            <person name="Stieglmeier M."/>
            <person name="Klingl A."/>
            <person name="Woyke T."/>
            <person name="Ryan C.M."/>
            <person name="Banfield J.F."/>
        </authorList>
    </citation>
    <scope>NUCLEOTIDE SEQUENCE [LARGE SCALE GENOMIC DNA]</scope>
    <source>
        <strain evidence="1">CG11_big_fil_rev_8_21_14_0_20_36_8</strain>
    </source>
</reference>
<dbReference type="Proteomes" id="UP000231056">
    <property type="component" value="Unassembled WGS sequence"/>
</dbReference>
<gene>
    <name evidence="1" type="ORF">COV58_04350</name>
</gene>